<feature type="region of interest" description="Disordered" evidence="1">
    <location>
        <begin position="125"/>
        <end position="151"/>
    </location>
</feature>
<feature type="region of interest" description="Disordered" evidence="1">
    <location>
        <begin position="372"/>
        <end position="392"/>
    </location>
</feature>
<name>U5GZP8_USTV1</name>
<feature type="domain" description="Senescence" evidence="2">
    <location>
        <begin position="214"/>
        <end position="363"/>
    </location>
</feature>
<accession>U5GZP8</accession>
<keyword evidence="5" id="KW-1185">Reference proteome</keyword>
<reference evidence="5" key="1">
    <citation type="submission" date="2010-11" db="EMBL/GenBank/DDBJ databases">
        <title>The genome sequence of Microbotryum violaceum strain p1A1 Lamole.</title>
        <authorList>
            <person name="Cuomo C."/>
            <person name="Perlin M."/>
            <person name="Young S.K."/>
            <person name="Zeng Q."/>
            <person name="Gargeya S."/>
            <person name="Alvarado L."/>
            <person name="Berlin A."/>
            <person name="Chapman S.B."/>
            <person name="Chen Z."/>
            <person name="Freedman E."/>
            <person name="Gellesch M."/>
            <person name="Goldberg J."/>
            <person name="Griggs A."/>
            <person name="Gujja S."/>
            <person name="Heilman E."/>
            <person name="Heiman D."/>
            <person name="Howarth C."/>
            <person name="Mehta T."/>
            <person name="Neiman D."/>
            <person name="Pearson M."/>
            <person name="Roberts A."/>
            <person name="Saif S."/>
            <person name="Shea T."/>
            <person name="Shenoy N."/>
            <person name="Sisk P."/>
            <person name="Stolte C."/>
            <person name="Sykes S."/>
            <person name="White J."/>
            <person name="Yandava C."/>
            <person name="Haas B."/>
            <person name="Nusbaum C."/>
            <person name="Birren B."/>
        </authorList>
    </citation>
    <scope>NUCLEOTIDE SEQUENCE [LARGE SCALE GENOMIC DNA]</scope>
    <source>
        <strain evidence="5">p1A1 Lamole</strain>
    </source>
</reference>
<reference evidence="3" key="2">
    <citation type="submission" date="2010-11" db="EMBL/GenBank/DDBJ databases">
        <authorList>
            <consortium name="The Broad Institute Genome Sequencing Platform"/>
            <person name="Earl A."/>
            <person name="Ward D."/>
            <person name="Feldgarden M."/>
            <person name="Gevers D."/>
            <person name="Butler R."/>
            <person name="Young S.K."/>
            <person name="Zeng Q."/>
            <person name="Gargeya S."/>
            <person name="Fitzgerald M."/>
            <person name="Haas B."/>
            <person name="Abouelleil A."/>
            <person name="Alvarado L."/>
            <person name="Arachchi H.M."/>
            <person name="Berlin A."/>
            <person name="Brown A."/>
            <person name="Chapman S.B."/>
            <person name="Chen Z."/>
            <person name="Dunbar C."/>
            <person name="Freedman E."/>
            <person name="Gearin G."/>
            <person name="Gellesch M."/>
            <person name="Goldberg J."/>
            <person name="Griggs A."/>
            <person name="Gujja S."/>
            <person name="Heilman E."/>
            <person name="Heiman D."/>
            <person name="Howarth C."/>
            <person name="Larson L."/>
            <person name="Lui A."/>
            <person name="MacDonald P.J.P."/>
            <person name="Mehta T."/>
            <person name="Montmayeur A."/>
            <person name="Murphy C."/>
            <person name="Neiman D."/>
            <person name="Pearson M."/>
            <person name="Priest M."/>
            <person name="Roberts A."/>
            <person name="Saif S."/>
            <person name="Shea T."/>
            <person name="Shenoy N."/>
            <person name="Sisk P."/>
            <person name="Stolte C."/>
            <person name="Sykes S."/>
            <person name="White J."/>
            <person name="Yandava C."/>
            <person name="Wortman J."/>
            <person name="Nusbaum C."/>
            <person name="Birren B."/>
        </authorList>
    </citation>
    <scope>NUCLEOTIDE SEQUENCE</scope>
    <source>
        <strain evidence="3">P1A1 Lamole</strain>
    </source>
</reference>
<evidence type="ECO:0000313" key="3">
    <source>
        <dbReference type="EMBL" id="KDE09330.1"/>
    </source>
</evidence>
<evidence type="ECO:0000259" key="2">
    <source>
        <dbReference type="Pfam" id="PF06911"/>
    </source>
</evidence>
<feature type="compositionally biased region" description="Low complexity" evidence="1">
    <location>
        <begin position="50"/>
        <end position="61"/>
    </location>
</feature>
<organism evidence="3">
    <name type="scientific">Microbotryum lychnidis-dioicae (strain p1A1 Lamole / MvSl-1064)</name>
    <name type="common">Anther smut fungus</name>
    <dbReference type="NCBI Taxonomy" id="683840"/>
    <lineage>
        <taxon>Eukaryota</taxon>
        <taxon>Fungi</taxon>
        <taxon>Dikarya</taxon>
        <taxon>Basidiomycota</taxon>
        <taxon>Pucciniomycotina</taxon>
        <taxon>Microbotryomycetes</taxon>
        <taxon>Microbotryales</taxon>
        <taxon>Microbotryaceae</taxon>
        <taxon>Microbotryum</taxon>
    </lineage>
</organism>
<sequence length="392" mass="40508">MSTLLSIPLPCKLEHLVGERTLALGEAGPLALIAAPPAPGAASSTSIDESASGDNGSASDATRTTKGDEVIVVLKVAELAFPLSKSTPFGTTSDPYSYLFKPSLAGTEADAASSATGWIRLTLPSTTDEAFPQSSSHNTSPTDESEPVDEENQTLFLKLRDSFEQALVELGLLTDSMMLSAADDIGQSTRASLGGIAQSIDERTRVRIEGSEAVKPAEEVQLGERTKNFVGGVEGASQGVRDVSNKLTGYIQQGSVWLGKQVGKRIPVGKKGEMEMEEGTEERPDMSTWEKTQTAVGSIASGVADGSTTLASHTSQAAQDAVTHSKGSDAGEVVEKASQTAANIGGTASDVVVKTSVALLGGMASKAAVEAYRSGDGDGGGDEQGEEEVRRA</sequence>
<evidence type="ECO:0000256" key="1">
    <source>
        <dbReference type="SAM" id="MobiDB-lite"/>
    </source>
</evidence>
<dbReference type="InterPro" id="IPR009686">
    <property type="entry name" value="Senescence/spartin_C"/>
</dbReference>
<dbReference type="AlphaFoldDB" id="U5GZP8"/>
<protein>
    <recommendedName>
        <fullName evidence="2">Senescence domain-containing protein</fullName>
    </recommendedName>
</protein>
<feature type="compositionally biased region" description="Polar residues" evidence="1">
    <location>
        <begin position="306"/>
        <end position="318"/>
    </location>
</feature>
<evidence type="ECO:0000313" key="4">
    <source>
        <dbReference type="EnsemblFungi" id="MVLG_00646T0"/>
    </source>
</evidence>
<feature type="region of interest" description="Disordered" evidence="1">
    <location>
        <begin position="38"/>
        <end position="63"/>
    </location>
</feature>
<dbReference type="EMBL" id="GL541645">
    <property type="protein sequence ID" value="KDE09330.1"/>
    <property type="molecule type" value="Genomic_DNA"/>
</dbReference>
<dbReference type="EnsemblFungi" id="MVLG_00646T0">
    <property type="protein sequence ID" value="MVLG_00646T0"/>
    <property type="gene ID" value="MVLG_00646"/>
</dbReference>
<feature type="compositionally biased region" description="Polar residues" evidence="1">
    <location>
        <begin position="125"/>
        <end position="142"/>
    </location>
</feature>
<dbReference type="OrthoDB" id="2745718at2759"/>
<dbReference type="Proteomes" id="UP000017200">
    <property type="component" value="Unassembled WGS sequence"/>
</dbReference>
<dbReference type="EMBL" id="AEIJ01000058">
    <property type="status" value="NOT_ANNOTATED_CDS"/>
    <property type="molecule type" value="Genomic_DNA"/>
</dbReference>
<gene>
    <name evidence="3" type="ORF">MVLG_00646</name>
</gene>
<dbReference type="HOGENOM" id="CLU_704369_0_0_1"/>
<dbReference type="Pfam" id="PF06911">
    <property type="entry name" value="Senescence"/>
    <property type="match status" value="1"/>
</dbReference>
<reference evidence="4" key="4">
    <citation type="submission" date="2015-06" db="UniProtKB">
        <authorList>
            <consortium name="EnsemblFungi"/>
        </authorList>
    </citation>
    <scope>IDENTIFICATION</scope>
</reference>
<proteinExistence type="predicted"/>
<reference evidence="3 5" key="3">
    <citation type="journal article" date="2015" name="BMC Genomics">
        <title>Sex and parasites: genomic and transcriptomic analysis of Microbotryum lychnidis-dioicae, the biotrophic and plant-castrating anther smut fungus.</title>
        <authorList>
            <person name="Perlin M.H."/>
            <person name="Amselem J."/>
            <person name="Fontanillas E."/>
            <person name="Toh S.S."/>
            <person name="Chen Z."/>
            <person name="Goldberg J."/>
            <person name="Duplessis S."/>
            <person name="Henrissat B."/>
            <person name="Young S."/>
            <person name="Zeng Q."/>
            <person name="Aguileta G."/>
            <person name="Petit E."/>
            <person name="Badouin H."/>
            <person name="Andrews J."/>
            <person name="Razeeq D."/>
            <person name="Gabaldon T."/>
            <person name="Quesneville H."/>
            <person name="Giraud T."/>
            <person name="Hood M.E."/>
            <person name="Schultz D.J."/>
            <person name="Cuomo C.A."/>
        </authorList>
    </citation>
    <scope>NUCLEOTIDE SEQUENCE [LARGE SCALE GENOMIC DNA]</scope>
    <source>
        <strain evidence="5">p1A1 Lamole</strain>
        <strain evidence="3">P1A1 Lamole</strain>
    </source>
</reference>
<feature type="region of interest" description="Disordered" evidence="1">
    <location>
        <begin position="306"/>
        <end position="332"/>
    </location>
</feature>
<dbReference type="InParanoid" id="U5GZP8"/>
<evidence type="ECO:0000313" key="5">
    <source>
        <dbReference type="Proteomes" id="UP000017200"/>
    </source>
</evidence>